<dbReference type="PANTHER" id="PTHR43540:SF14">
    <property type="entry name" value="ISOCHORISMATASE"/>
    <property type="match status" value="1"/>
</dbReference>
<dbReference type="GO" id="GO:0016787">
    <property type="term" value="F:hydrolase activity"/>
    <property type="evidence" value="ECO:0007669"/>
    <property type="project" value="UniProtKB-KW"/>
</dbReference>
<evidence type="ECO:0000313" key="3">
    <source>
        <dbReference type="EMBL" id="KYN24506.1"/>
    </source>
</evidence>
<gene>
    <name evidence="3" type="ORF">AUQ44_00820</name>
</gene>
<dbReference type="InterPro" id="IPR050272">
    <property type="entry name" value="Isochorismatase-like_hydrls"/>
</dbReference>
<dbReference type="Gene3D" id="3.40.50.850">
    <property type="entry name" value="Isochorismatase-like"/>
    <property type="match status" value="1"/>
</dbReference>
<comment type="caution">
    <text evidence="3">The sequence shown here is derived from an EMBL/GenBank/DDBJ whole genome shotgun (WGS) entry which is preliminary data.</text>
</comment>
<dbReference type="SUPFAM" id="SSF52499">
    <property type="entry name" value="Isochorismatase-like hydrolases"/>
    <property type="match status" value="1"/>
</dbReference>
<evidence type="ECO:0000259" key="2">
    <source>
        <dbReference type="Pfam" id="PF00857"/>
    </source>
</evidence>
<dbReference type="InterPro" id="IPR036380">
    <property type="entry name" value="Isochorismatase-like_sf"/>
</dbReference>
<feature type="domain" description="Isochorismatase-like" evidence="2">
    <location>
        <begin position="3"/>
        <end position="142"/>
    </location>
</feature>
<dbReference type="AlphaFoldDB" id="A0A151JFR5"/>
<organism evidence="3 4">
    <name type="scientific">Vibrio cidicii</name>
    <dbReference type="NCBI Taxonomy" id="1763883"/>
    <lineage>
        <taxon>Bacteria</taxon>
        <taxon>Pseudomonadati</taxon>
        <taxon>Pseudomonadota</taxon>
        <taxon>Gammaproteobacteria</taxon>
        <taxon>Vibrionales</taxon>
        <taxon>Vibrionaceae</taxon>
        <taxon>Vibrio</taxon>
    </lineage>
</organism>
<keyword evidence="1" id="KW-0378">Hydrolase</keyword>
<dbReference type="CDD" id="cd01014">
    <property type="entry name" value="nicotinamidase_related"/>
    <property type="match status" value="1"/>
</dbReference>
<accession>A0A151JFR5</accession>
<proteinExistence type="predicted"/>
<dbReference type="PANTHER" id="PTHR43540">
    <property type="entry name" value="PEROXYUREIDOACRYLATE/UREIDOACRYLATE AMIDOHYDROLASE-RELATED"/>
    <property type="match status" value="1"/>
</dbReference>
<evidence type="ECO:0000256" key="1">
    <source>
        <dbReference type="ARBA" id="ARBA00022801"/>
    </source>
</evidence>
<reference evidence="4" key="1">
    <citation type="submission" date="2015-12" db="EMBL/GenBank/DDBJ databases">
        <authorList>
            <person name="Tarr C.L."/>
            <person name="Gladney L.M."/>
        </authorList>
    </citation>
    <scope>NUCLEOTIDE SEQUENCE [LARGE SCALE GENOMIC DNA]</scope>
    <source>
        <strain evidence="4">2756-81</strain>
    </source>
</reference>
<name>A0A151JFR5_9VIBR</name>
<protein>
    <submittedName>
        <fullName evidence="3">Isochorismatase</fullName>
    </submittedName>
</protein>
<dbReference type="Pfam" id="PF00857">
    <property type="entry name" value="Isochorismatase"/>
    <property type="match status" value="1"/>
</dbReference>
<sequence>MKSAVLVIDVQSILFDPTPQPFERNEVLTRINTITDWARQKDIPIIFIQHEQAGTPIEHGSEGWKLQSSLHVESDDYFVRKTTPDSFLRTNLESLLQELSIEHLYVCGYATEFCVDTTVRRAAGLGYSVELISDAHTTQNKSHLSGEQIRAHHNATLPSISSFGVKIAVVSTENSTS</sequence>
<dbReference type="InterPro" id="IPR000868">
    <property type="entry name" value="Isochorismatase-like_dom"/>
</dbReference>
<evidence type="ECO:0000313" key="4">
    <source>
        <dbReference type="Proteomes" id="UP000075349"/>
    </source>
</evidence>
<dbReference type="EMBL" id="LOMK01000001">
    <property type="protein sequence ID" value="KYN24506.1"/>
    <property type="molecule type" value="Genomic_DNA"/>
</dbReference>
<dbReference type="Proteomes" id="UP000075349">
    <property type="component" value="Unassembled WGS sequence"/>
</dbReference>